<evidence type="ECO:0000313" key="1">
    <source>
        <dbReference type="EMBL" id="ATD66185.1"/>
    </source>
</evidence>
<dbReference type="Proteomes" id="UP000218968">
    <property type="component" value="Chromosome"/>
</dbReference>
<evidence type="ECO:0000313" key="2">
    <source>
        <dbReference type="Proteomes" id="UP000218968"/>
    </source>
</evidence>
<sequence length="238" mass="25528">MDSPPRPAFRGPTFIRLLARLTDDTLPQGGPAPAERLSQWIDWTRAVALSKVLDAKAPAAEQGAQVIDRDDAAVCAKARATLLASIVEAPELVIPQPQAAGASDDGDAEAAPEAAIDFAPFRQRHLALQRSMQMATGRLRGDLRDRLAERSAEMARLAEVDAVMEGVLSPREHALLGAVPALLEAHFERLRAAAGALATDPSAAWLDGFRRDMQGVLIAELDVRFQPVEGLLAALRTH</sequence>
<evidence type="ECO:0008006" key="3">
    <source>
        <dbReference type="Google" id="ProtNLM"/>
    </source>
</evidence>
<gene>
    <name evidence="1" type="ORF">CNR27_00880</name>
</gene>
<dbReference type="Pfam" id="PF11828">
    <property type="entry name" value="DUF3348"/>
    <property type="match status" value="1"/>
</dbReference>
<dbReference type="KEGG" id="lum:CNR27_00880"/>
<accession>A0A290XAK3</accession>
<dbReference type="RefSeq" id="WP_096296516.1">
    <property type="nucleotide sequence ID" value="NZ_CP023406.1"/>
</dbReference>
<dbReference type="EMBL" id="CP023406">
    <property type="protein sequence ID" value="ATD66185.1"/>
    <property type="molecule type" value="Genomic_DNA"/>
</dbReference>
<reference evidence="2" key="1">
    <citation type="submission" date="2017-09" db="EMBL/GenBank/DDBJ databases">
        <title>Luteimonas liuhanmingii sp.nov., isolated from the intestinal contents of Tibetan Plateau Pika in Yushu, Qinghai Province, China.</title>
        <authorList>
            <person name="Gui Z."/>
        </authorList>
    </citation>
    <scope>NUCLEOTIDE SEQUENCE [LARGE SCALE GENOMIC DNA]</scope>
    <source>
        <strain evidence="2">100111</strain>
    </source>
</reference>
<dbReference type="AlphaFoldDB" id="A0A290XAK3"/>
<dbReference type="InterPro" id="IPR021783">
    <property type="entry name" value="DUF3348"/>
</dbReference>
<organism evidence="1 2">
    <name type="scientific">Luteimonas chenhongjianii</name>
    <dbReference type="NCBI Taxonomy" id="2006110"/>
    <lineage>
        <taxon>Bacteria</taxon>
        <taxon>Pseudomonadati</taxon>
        <taxon>Pseudomonadota</taxon>
        <taxon>Gammaproteobacteria</taxon>
        <taxon>Lysobacterales</taxon>
        <taxon>Lysobacteraceae</taxon>
        <taxon>Luteimonas</taxon>
    </lineage>
</organism>
<proteinExistence type="predicted"/>
<keyword evidence="2" id="KW-1185">Reference proteome</keyword>
<dbReference type="OrthoDB" id="5949373at2"/>
<name>A0A290XAK3_9GAMM</name>
<protein>
    <recommendedName>
        <fullName evidence="3">DUF3348 domain-containing protein</fullName>
    </recommendedName>
</protein>